<evidence type="ECO:0000256" key="1">
    <source>
        <dbReference type="ARBA" id="ARBA00004496"/>
    </source>
</evidence>
<dbReference type="Pfam" id="PF06657">
    <property type="entry name" value="Cep57_MT_bd"/>
    <property type="match status" value="1"/>
</dbReference>
<dbReference type="InterPro" id="IPR024957">
    <property type="entry name" value="Cep57_MT-bd_dom"/>
</dbReference>
<evidence type="ECO:0000256" key="4">
    <source>
        <dbReference type="SAM" id="MobiDB-lite"/>
    </source>
</evidence>
<evidence type="ECO:0000313" key="6">
    <source>
        <dbReference type="EMBL" id="KAL1410556.1"/>
    </source>
</evidence>
<keyword evidence="7" id="KW-1185">Reference proteome</keyword>
<dbReference type="RefSeq" id="XP_069210500.1">
    <property type="nucleotide sequence ID" value="XM_069353082.1"/>
</dbReference>
<accession>A0ABR3Q7C3</accession>
<dbReference type="Gene3D" id="1.10.287.1490">
    <property type="match status" value="1"/>
</dbReference>
<keyword evidence="2" id="KW-0963">Cytoplasm</keyword>
<comment type="caution">
    <text evidence="6">The sequence shown here is derived from an EMBL/GenBank/DDBJ whole genome shotgun (WGS) entry which is preliminary data.</text>
</comment>
<feature type="compositionally biased region" description="Low complexity" evidence="4">
    <location>
        <begin position="26"/>
        <end position="40"/>
    </location>
</feature>
<feature type="region of interest" description="Disordered" evidence="4">
    <location>
        <begin position="507"/>
        <end position="592"/>
    </location>
</feature>
<feature type="compositionally biased region" description="Low complexity" evidence="4">
    <location>
        <begin position="173"/>
        <end position="193"/>
    </location>
</feature>
<sequence>MGAPAIPHSSTEAERRRLENTLDQDLSTLSLTATTSSSHLSPRRPSHYPPAVAAASDDDSFSSLSTIGVGRSRPAQLDSFDTSFPRFPSTLDTPKARAARGVSMRTETTLGGISPTSTAGHHVSAATLGAGVFRRPAARGVSTGAADEFDPDRSLGRLVGELAKAMGDERNKPASPFASPRSPSPSTRLPNLSFTLTRNDPLLSPPPSRSVSSASSGSREDRRQQSAPARPALGETNRHNAFAPQATLTRPDVLKKHKRHHAVQNDSADVTGMTGLLATPGRGTSFVGVDKNGAPEDPMAAAIPTALASLHARLRALETENSVSRRRVRELEVEIEKARDEVARAQKTKDGRLRDAVGEKTALEDLVKSLREHLARVTKELEDNKAVVAELRRAAAGPPSPAKYDTSVKDELGALRREVERLSREVARLGEIVAEGLAVRQREPEAPVRTVRLADPPLVDLSDDEIDAVRRDVEARSSVATRLASPHAPPQPTLPSQLRQGLHALASDQPGLMPPSAQPTTRVTTDSSEGEGAASPTPASRTRNSSSATVPRPRSRAAAAAALASPASSTSSTRRHRRAVPPAAGPDSPFPSIRVEDEASFFSYHAPSPAKAAKAQPPKATQATLPPSVRSLFDSPLLPPQTVLSRVIRELEDEFSHYKSIYVELADQYKVFDVASAVAKRHVLAEHLKEVIDTLEHKADQISALYSLLSVSDRPVSPNTDAAVRGHKTKSVHDLWRAVRDSLSDDARRRLEADGLFRK</sequence>
<organism evidence="6 7">
    <name type="scientific">Vanrija albida</name>
    <dbReference type="NCBI Taxonomy" id="181172"/>
    <lineage>
        <taxon>Eukaryota</taxon>
        <taxon>Fungi</taxon>
        <taxon>Dikarya</taxon>
        <taxon>Basidiomycota</taxon>
        <taxon>Agaricomycotina</taxon>
        <taxon>Tremellomycetes</taxon>
        <taxon>Trichosporonales</taxon>
        <taxon>Trichosporonaceae</taxon>
        <taxon>Vanrija</taxon>
    </lineage>
</organism>
<evidence type="ECO:0000256" key="2">
    <source>
        <dbReference type="ARBA" id="ARBA00022490"/>
    </source>
</evidence>
<feature type="region of interest" description="Disordered" evidence="4">
    <location>
        <begin position="166"/>
        <end position="247"/>
    </location>
</feature>
<gene>
    <name evidence="6" type="ORF">Q8F55_004569</name>
</gene>
<feature type="region of interest" description="Disordered" evidence="4">
    <location>
        <begin position="477"/>
        <end position="496"/>
    </location>
</feature>
<feature type="region of interest" description="Disordered" evidence="4">
    <location>
        <begin position="22"/>
        <end position="60"/>
    </location>
</feature>
<feature type="compositionally biased region" description="Polar residues" evidence="4">
    <location>
        <begin position="518"/>
        <end position="527"/>
    </location>
</feature>
<evidence type="ECO:0000256" key="3">
    <source>
        <dbReference type="SAM" id="Coils"/>
    </source>
</evidence>
<keyword evidence="3" id="KW-0175">Coiled coil</keyword>
<name>A0ABR3Q7C3_9TREE</name>
<feature type="coiled-coil region" evidence="3">
    <location>
        <begin position="648"/>
        <end position="705"/>
    </location>
</feature>
<feature type="domain" description="Cep57 centrosome microtubule-binding" evidence="5">
    <location>
        <begin position="636"/>
        <end position="707"/>
    </location>
</feature>
<protein>
    <recommendedName>
        <fullName evidence="5">Cep57 centrosome microtubule-binding domain-containing protein</fullName>
    </recommendedName>
</protein>
<dbReference type="EMBL" id="JBBXJM010000003">
    <property type="protein sequence ID" value="KAL1410556.1"/>
    <property type="molecule type" value="Genomic_DNA"/>
</dbReference>
<evidence type="ECO:0000259" key="5">
    <source>
        <dbReference type="Pfam" id="PF06657"/>
    </source>
</evidence>
<feature type="compositionally biased region" description="Low complexity" evidence="4">
    <location>
        <begin position="545"/>
        <end position="572"/>
    </location>
</feature>
<feature type="compositionally biased region" description="Low complexity" evidence="4">
    <location>
        <begin position="49"/>
        <end position="60"/>
    </location>
</feature>
<dbReference type="Proteomes" id="UP001565368">
    <property type="component" value="Unassembled WGS sequence"/>
</dbReference>
<feature type="coiled-coil region" evidence="3">
    <location>
        <begin position="314"/>
        <end position="432"/>
    </location>
</feature>
<evidence type="ECO:0000313" key="7">
    <source>
        <dbReference type="Proteomes" id="UP001565368"/>
    </source>
</evidence>
<feature type="region of interest" description="Disordered" evidence="4">
    <location>
        <begin position="74"/>
        <end position="103"/>
    </location>
</feature>
<dbReference type="GeneID" id="95985612"/>
<reference evidence="6 7" key="1">
    <citation type="submission" date="2023-08" db="EMBL/GenBank/DDBJ databases">
        <title>Annotated Genome Sequence of Vanrija albida AlHP1.</title>
        <authorList>
            <person name="Herzog R."/>
        </authorList>
    </citation>
    <scope>NUCLEOTIDE SEQUENCE [LARGE SCALE GENOMIC DNA]</scope>
    <source>
        <strain evidence="6 7">AlHP1</strain>
    </source>
</reference>
<proteinExistence type="predicted"/>
<comment type="subcellular location">
    <subcellularLocation>
        <location evidence="1">Cytoplasm</location>
    </subcellularLocation>
</comment>